<sequence>MTSHHGSPTCARRCRSETCRVREDRTVTISWSDLTNPGDLGSWAAPSSTSTPRSRSSRGWSLIHDADNDALVSAVTVAEVAIKASWGKLEAPELTEQFLRNEGFMPVPFDARHAAALRDLPWHHRDPFDRMLVTQCMVEDLTFLTVDERIRAYAIGTR</sequence>
<evidence type="ECO:0000259" key="6">
    <source>
        <dbReference type="Pfam" id="PF01850"/>
    </source>
</evidence>
<evidence type="ECO:0000256" key="1">
    <source>
        <dbReference type="ARBA" id="ARBA00022649"/>
    </source>
</evidence>
<keyword evidence="3" id="KW-0479">Metal-binding</keyword>
<feature type="domain" description="PIN" evidence="6">
    <location>
        <begin position="65"/>
        <end position="154"/>
    </location>
</feature>
<evidence type="ECO:0000313" key="8">
    <source>
        <dbReference type="Proteomes" id="UP000319792"/>
    </source>
</evidence>
<evidence type="ECO:0000256" key="2">
    <source>
        <dbReference type="ARBA" id="ARBA00022722"/>
    </source>
</evidence>
<keyword evidence="2" id="KW-0540">Nuclease</keyword>
<dbReference type="CDD" id="cd09872">
    <property type="entry name" value="PIN_Sll0205-like"/>
    <property type="match status" value="1"/>
</dbReference>
<evidence type="ECO:0000256" key="3">
    <source>
        <dbReference type="ARBA" id="ARBA00022723"/>
    </source>
</evidence>
<comment type="caution">
    <text evidence="7">The sequence shown here is derived from an EMBL/GenBank/DDBJ whole genome shotgun (WGS) entry which is preliminary data.</text>
</comment>
<dbReference type="OrthoDB" id="9798990at2"/>
<dbReference type="InterPro" id="IPR002716">
    <property type="entry name" value="PIN_dom"/>
</dbReference>
<dbReference type="RefSeq" id="WP_146437062.1">
    <property type="nucleotide sequence ID" value="NZ_VIGV01000008.1"/>
</dbReference>
<reference evidence="7 8" key="1">
    <citation type="submission" date="2019-06" db="EMBL/GenBank/DDBJ databases">
        <authorList>
            <person name="Teng J.L.L."/>
            <person name="Lee H.H."/>
            <person name="Lau S.K.P."/>
            <person name="Woo P.C.Y."/>
        </authorList>
    </citation>
    <scope>NUCLEOTIDE SEQUENCE [LARGE SCALE GENOMIC DNA]</scope>
    <source>
        <strain evidence="7 8">HKU70</strain>
    </source>
</reference>
<gene>
    <name evidence="7" type="ORF">FK268_19235</name>
</gene>
<dbReference type="Gene3D" id="3.40.50.1010">
    <property type="entry name" value="5'-nuclease"/>
    <property type="match status" value="1"/>
</dbReference>
<dbReference type="PANTHER" id="PTHR36173">
    <property type="entry name" value="RIBONUCLEASE VAPC16-RELATED"/>
    <property type="match status" value="1"/>
</dbReference>
<dbReference type="InterPro" id="IPR041705">
    <property type="entry name" value="PIN_Sll0205"/>
</dbReference>
<dbReference type="GO" id="GO:0004518">
    <property type="term" value="F:nuclease activity"/>
    <property type="evidence" value="ECO:0007669"/>
    <property type="project" value="UniProtKB-KW"/>
</dbReference>
<dbReference type="InterPro" id="IPR029060">
    <property type="entry name" value="PIN-like_dom_sf"/>
</dbReference>
<evidence type="ECO:0000256" key="5">
    <source>
        <dbReference type="ARBA" id="ARBA00022842"/>
    </source>
</evidence>
<keyword evidence="4" id="KW-0378">Hydrolase</keyword>
<accession>A0A5C5RJL2</accession>
<proteinExistence type="predicted"/>
<keyword evidence="1" id="KW-1277">Toxin-antitoxin system</keyword>
<keyword evidence="8" id="KW-1185">Reference proteome</keyword>
<dbReference type="InterPro" id="IPR052919">
    <property type="entry name" value="TA_system_RNase"/>
</dbReference>
<organism evidence="7 8">
    <name type="scientific">Tsukamurella sputi</name>
    <dbReference type="NCBI Taxonomy" id="2591848"/>
    <lineage>
        <taxon>Bacteria</taxon>
        <taxon>Bacillati</taxon>
        <taxon>Actinomycetota</taxon>
        <taxon>Actinomycetes</taxon>
        <taxon>Mycobacteriales</taxon>
        <taxon>Tsukamurellaceae</taxon>
        <taxon>Tsukamurella</taxon>
    </lineage>
</organism>
<evidence type="ECO:0000256" key="4">
    <source>
        <dbReference type="ARBA" id="ARBA00022801"/>
    </source>
</evidence>
<keyword evidence="5" id="KW-0460">Magnesium</keyword>
<dbReference type="GO" id="GO:0016787">
    <property type="term" value="F:hydrolase activity"/>
    <property type="evidence" value="ECO:0007669"/>
    <property type="project" value="UniProtKB-KW"/>
</dbReference>
<reference evidence="7 8" key="2">
    <citation type="submission" date="2019-08" db="EMBL/GenBank/DDBJ databases">
        <title>Tsukamurella conjunctivitidis sp. nov., Tsukamurella assacharolytica sp. nov. and Tsukamurella sputae sp. nov. isolated from patients with conjunctivitis, bacteraemia (lymphoma) and respiratory infection (sputum) in Hong Kong.</title>
        <authorList>
            <person name="Fok K.M.N."/>
            <person name="Fong J.Y.H."/>
        </authorList>
    </citation>
    <scope>NUCLEOTIDE SEQUENCE [LARGE SCALE GENOMIC DNA]</scope>
    <source>
        <strain evidence="7 8">HKU70</strain>
    </source>
</reference>
<evidence type="ECO:0000313" key="7">
    <source>
        <dbReference type="EMBL" id="TWS22633.1"/>
    </source>
</evidence>
<name>A0A5C5RJL2_9ACTN</name>
<dbReference type="Pfam" id="PF01850">
    <property type="entry name" value="PIN"/>
    <property type="match status" value="1"/>
</dbReference>
<dbReference type="PANTHER" id="PTHR36173:SF2">
    <property type="entry name" value="RIBONUCLEASE VAPC16"/>
    <property type="match status" value="1"/>
</dbReference>
<dbReference type="AlphaFoldDB" id="A0A5C5RJL2"/>
<dbReference type="EMBL" id="VIGV01000008">
    <property type="protein sequence ID" value="TWS22633.1"/>
    <property type="molecule type" value="Genomic_DNA"/>
</dbReference>
<dbReference type="GO" id="GO:0046872">
    <property type="term" value="F:metal ion binding"/>
    <property type="evidence" value="ECO:0007669"/>
    <property type="project" value="UniProtKB-KW"/>
</dbReference>
<dbReference type="Proteomes" id="UP000319792">
    <property type="component" value="Unassembled WGS sequence"/>
</dbReference>
<protein>
    <submittedName>
        <fullName evidence="7">Type II toxin-antitoxin system VapC family toxin</fullName>
    </submittedName>
</protein>
<dbReference type="SUPFAM" id="SSF88723">
    <property type="entry name" value="PIN domain-like"/>
    <property type="match status" value="1"/>
</dbReference>